<dbReference type="Gene3D" id="3.90.25.10">
    <property type="entry name" value="UDP-galactose 4-epimerase, domain 1"/>
    <property type="match status" value="1"/>
</dbReference>
<feature type="domain" description="NmrA-like" evidence="1">
    <location>
        <begin position="3"/>
        <end position="257"/>
    </location>
</feature>
<evidence type="ECO:0000259" key="1">
    <source>
        <dbReference type="Pfam" id="PF05368"/>
    </source>
</evidence>
<dbReference type="EMBL" id="JACVVD010000002">
    <property type="protein sequence ID" value="MBD0379444.1"/>
    <property type="molecule type" value="Genomic_DNA"/>
</dbReference>
<comment type="caution">
    <text evidence="2">The sequence shown here is derived from an EMBL/GenBank/DDBJ whole genome shotgun (WGS) entry which is preliminary data.</text>
</comment>
<gene>
    <name evidence="2" type="ORF">ICC18_04900</name>
</gene>
<protein>
    <submittedName>
        <fullName evidence="2">SDR family oxidoreductase</fullName>
    </submittedName>
</protein>
<dbReference type="PANTHER" id="PTHR47129">
    <property type="entry name" value="QUINONE OXIDOREDUCTASE 2"/>
    <property type="match status" value="1"/>
</dbReference>
<dbReference type="AlphaFoldDB" id="A0A926KKH5"/>
<name>A0A926KKH5_9BACL</name>
<evidence type="ECO:0000313" key="3">
    <source>
        <dbReference type="Proteomes" id="UP000650466"/>
    </source>
</evidence>
<sequence length="290" mass="30852">MSIVITGATGQLGGLVIQNLLGKKVPANQIVAVVRNVEKASALAELGVELRQGDYNDQASLEKAFAGAAKLLFIPSPDAHDETLRMAQHTNVVQAAKSAKVGHILYYGFAFGEESKLVLAPTHVSTENLIRNVNIPYTFLRNSLYTDVFVNPQSVGAAVQFGALITNAGDGRVNTASRSDLALAGAVVLTQDGHENKSYNLVASETWSFGELARVISEVSGKQVVYQSVSFDEQKGILLQAGLPEPVAALFAGIYQEISQGETSKTSDDLKNLIGTLTPLNEIVKQALQG</sequence>
<dbReference type="RefSeq" id="WP_188173269.1">
    <property type="nucleotide sequence ID" value="NZ_JACVVD010000002.1"/>
</dbReference>
<dbReference type="Pfam" id="PF05368">
    <property type="entry name" value="NmrA"/>
    <property type="match status" value="1"/>
</dbReference>
<dbReference type="Proteomes" id="UP000650466">
    <property type="component" value="Unassembled WGS sequence"/>
</dbReference>
<reference evidence="2" key="1">
    <citation type="submission" date="2020-09" db="EMBL/GenBank/DDBJ databases">
        <title>Draft Genome Sequence of Paenibacillus sp. WST5.</title>
        <authorList>
            <person name="Bao Z."/>
        </authorList>
    </citation>
    <scope>NUCLEOTIDE SEQUENCE</scope>
    <source>
        <strain evidence="2">WST5</strain>
    </source>
</reference>
<evidence type="ECO:0000313" key="2">
    <source>
        <dbReference type="EMBL" id="MBD0379444.1"/>
    </source>
</evidence>
<dbReference type="InterPro" id="IPR008030">
    <property type="entry name" value="NmrA-like"/>
</dbReference>
<accession>A0A926KKH5</accession>
<keyword evidence="3" id="KW-1185">Reference proteome</keyword>
<dbReference type="InterPro" id="IPR036291">
    <property type="entry name" value="NAD(P)-bd_dom_sf"/>
</dbReference>
<dbReference type="CDD" id="cd05269">
    <property type="entry name" value="TMR_SDR_a"/>
    <property type="match status" value="1"/>
</dbReference>
<proteinExistence type="predicted"/>
<organism evidence="2 3">
    <name type="scientific">Paenibacillus sedimenti</name>
    <dbReference type="NCBI Taxonomy" id="2770274"/>
    <lineage>
        <taxon>Bacteria</taxon>
        <taxon>Bacillati</taxon>
        <taxon>Bacillota</taxon>
        <taxon>Bacilli</taxon>
        <taxon>Bacillales</taxon>
        <taxon>Paenibacillaceae</taxon>
        <taxon>Paenibacillus</taxon>
    </lineage>
</organism>
<dbReference type="Gene3D" id="3.40.50.720">
    <property type="entry name" value="NAD(P)-binding Rossmann-like Domain"/>
    <property type="match status" value="1"/>
</dbReference>
<dbReference type="PANTHER" id="PTHR47129:SF1">
    <property type="entry name" value="NMRA-LIKE DOMAIN-CONTAINING PROTEIN"/>
    <property type="match status" value="1"/>
</dbReference>
<dbReference type="InterPro" id="IPR052718">
    <property type="entry name" value="NmrA-type_oxidoreductase"/>
</dbReference>
<dbReference type="SUPFAM" id="SSF51735">
    <property type="entry name" value="NAD(P)-binding Rossmann-fold domains"/>
    <property type="match status" value="1"/>
</dbReference>